<dbReference type="InterPro" id="IPR040119">
    <property type="entry name" value="C10orf67-like"/>
</dbReference>
<sequence length="510" mass="59340">MDVIEKRINSIANEAEEVLTLKEIEEIRRYSLSHQLRTGFFGQDACVQTDESELPNIKILAADTANLMKEMHMLKEDTEKKLKIIHFQYETKLQEESDALYTRMNEKIKNLENCYKEKLSVLRRSYQQQLSDAMQVIKASYKKNKEDTVCDVTDRRVKDLLNELQEKNLKIECISEQLKKYEISTEGAEDPEKSRFKSENEKLKDNIDLLHVELEEIHRALESKEQSLALNLEQLKSEAGDSKKALQELASEHEQLKMQLNFERESGREKIKQIKEEMKKEIACIEASRLKEVSMRRSRTRAQIGHGLDSSPICLRMFGGLELLTKGRSLRYPRHQCPKAKTEDKKAEIQKQKRGEPTTMELLGDTELVQKIKDHRKTEAVLKKEIERLNKQLCMSNQVWEKKFEILRQSFHAIKDEMFLRQTLQRQEAILHNASVSFAMDAPCSPQQKSPEDDTIKKLCLNSKVAPLAHDVHHGNILYRNRLWENTGDEKEWGALIRALGSRAPRVRAD</sequence>
<dbReference type="Pfam" id="PF15821">
    <property type="entry name" value="DUF4709"/>
    <property type="match status" value="1"/>
</dbReference>
<gene>
    <name evidence="3" type="ORF">DPX16_18324</name>
</gene>
<protein>
    <recommendedName>
        <fullName evidence="2">DUF4709 domain-containing protein</fullName>
    </recommendedName>
</protein>
<comment type="caution">
    <text evidence="3">The sequence shown here is derived from an EMBL/GenBank/DDBJ whole genome shotgun (WGS) entry which is preliminary data.</text>
</comment>
<evidence type="ECO:0000259" key="2">
    <source>
        <dbReference type="Pfam" id="PF15821"/>
    </source>
</evidence>
<keyword evidence="4" id="KW-1185">Reference proteome</keyword>
<feature type="domain" description="DUF4709" evidence="2">
    <location>
        <begin position="29"/>
        <end position="138"/>
    </location>
</feature>
<evidence type="ECO:0000313" key="4">
    <source>
        <dbReference type="Proteomes" id="UP000281406"/>
    </source>
</evidence>
<keyword evidence="1" id="KW-0175">Coiled coil</keyword>
<accession>A0A3N0YEC8</accession>
<dbReference type="AlphaFoldDB" id="A0A3N0YEC8"/>
<evidence type="ECO:0000313" key="3">
    <source>
        <dbReference type="EMBL" id="ROL44613.1"/>
    </source>
</evidence>
<proteinExistence type="predicted"/>
<dbReference type="InterPro" id="IPR031651">
    <property type="entry name" value="DUF4709"/>
</dbReference>
<dbReference type="PANTHER" id="PTHR22382">
    <property type="entry name" value="RIKEN CDNA 4921504E06 GENE"/>
    <property type="match status" value="1"/>
</dbReference>
<reference evidence="3 4" key="1">
    <citation type="submission" date="2018-10" db="EMBL/GenBank/DDBJ databases">
        <title>Genome assembly for a Yunnan-Guizhou Plateau 3E fish, Anabarilius grahami (Regan), and its evolutionary and genetic applications.</title>
        <authorList>
            <person name="Jiang W."/>
        </authorList>
    </citation>
    <scope>NUCLEOTIDE SEQUENCE [LARGE SCALE GENOMIC DNA]</scope>
    <source>
        <strain evidence="3">AG-KIZ</strain>
        <tissue evidence="3">Muscle</tissue>
    </source>
</reference>
<evidence type="ECO:0000256" key="1">
    <source>
        <dbReference type="SAM" id="Coils"/>
    </source>
</evidence>
<dbReference type="Proteomes" id="UP000281406">
    <property type="component" value="Unassembled WGS sequence"/>
</dbReference>
<dbReference type="EMBL" id="RJVU01044706">
    <property type="protein sequence ID" value="ROL44613.1"/>
    <property type="molecule type" value="Genomic_DNA"/>
</dbReference>
<organism evidence="3 4">
    <name type="scientific">Anabarilius grahami</name>
    <name type="common">Kanglang fish</name>
    <name type="synonym">Barilius grahami</name>
    <dbReference type="NCBI Taxonomy" id="495550"/>
    <lineage>
        <taxon>Eukaryota</taxon>
        <taxon>Metazoa</taxon>
        <taxon>Chordata</taxon>
        <taxon>Craniata</taxon>
        <taxon>Vertebrata</taxon>
        <taxon>Euteleostomi</taxon>
        <taxon>Actinopterygii</taxon>
        <taxon>Neopterygii</taxon>
        <taxon>Teleostei</taxon>
        <taxon>Ostariophysi</taxon>
        <taxon>Cypriniformes</taxon>
        <taxon>Xenocyprididae</taxon>
        <taxon>Xenocypridinae</taxon>
        <taxon>Xenocypridinae incertae sedis</taxon>
        <taxon>Anabarilius</taxon>
    </lineage>
</organism>
<dbReference type="OrthoDB" id="10027521at2759"/>
<dbReference type="PANTHER" id="PTHR22382:SF7">
    <property type="entry name" value="RIKEN CDNA 4921504E06 GENE"/>
    <property type="match status" value="1"/>
</dbReference>
<name>A0A3N0YEC8_ANAGA</name>
<feature type="coiled-coil region" evidence="1">
    <location>
        <begin position="157"/>
        <end position="288"/>
    </location>
</feature>